<name>A0ABX6N7G5_9BURK</name>
<feature type="signal peptide" evidence="4">
    <location>
        <begin position="1"/>
        <end position="19"/>
    </location>
</feature>
<keyword evidence="2" id="KW-0813">Transport</keyword>
<dbReference type="InterPro" id="IPR004682">
    <property type="entry name" value="TRAP_DctP"/>
</dbReference>
<dbReference type="PANTHER" id="PTHR33376:SF7">
    <property type="entry name" value="C4-DICARBOXYLATE-BINDING PROTEIN DCTB"/>
    <property type="match status" value="1"/>
</dbReference>
<reference evidence="5 6" key="1">
    <citation type="submission" date="2020-05" db="EMBL/GenBank/DDBJ databases">
        <title>Compete genome of Limnobacter sp. SAORIC-580.</title>
        <authorList>
            <person name="Song J."/>
            <person name="Cho J.-C."/>
        </authorList>
    </citation>
    <scope>NUCLEOTIDE SEQUENCE [LARGE SCALE GENOMIC DNA]</scope>
    <source>
        <strain evidence="5 6">SAORIC-580</strain>
    </source>
</reference>
<dbReference type="Proteomes" id="UP000501130">
    <property type="component" value="Chromosome"/>
</dbReference>
<protein>
    <submittedName>
        <fullName evidence="5">TRAP transporter substrate-binding protein</fullName>
    </submittedName>
</protein>
<dbReference type="NCBIfam" id="NF037995">
    <property type="entry name" value="TRAP_S1"/>
    <property type="match status" value="1"/>
</dbReference>
<evidence type="ECO:0000313" key="5">
    <source>
        <dbReference type="EMBL" id="QJR30364.1"/>
    </source>
</evidence>
<organism evidence="5 6">
    <name type="scientific">Limnobacter profundi</name>
    <dbReference type="NCBI Taxonomy" id="2732163"/>
    <lineage>
        <taxon>Bacteria</taxon>
        <taxon>Pseudomonadati</taxon>
        <taxon>Pseudomonadota</taxon>
        <taxon>Betaproteobacteria</taxon>
        <taxon>Burkholderiales</taxon>
        <taxon>Burkholderiaceae</taxon>
        <taxon>Limnobacter</taxon>
    </lineage>
</organism>
<gene>
    <name evidence="5" type="ORF">HKT17_11975</name>
</gene>
<evidence type="ECO:0000256" key="4">
    <source>
        <dbReference type="SAM" id="SignalP"/>
    </source>
</evidence>
<dbReference type="InterPro" id="IPR038404">
    <property type="entry name" value="TRAP_DctP_sf"/>
</dbReference>
<dbReference type="NCBIfam" id="TIGR00787">
    <property type="entry name" value="dctP"/>
    <property type="match status" value="1"/>
</dbReference>
<dbReference type="EMBL" id="CP053084">
    <property type="protein sequence ID" value="QJR30364.1"/>
    <property type="molecule type" value="Genomic_DNA"/>
</dbReference>
<comment type="similarity">
    <text evidence="1">Belongs to the bacterial solute-binding protein 7 family.</text>
</comment>
<evidence type="ECO:0000313" key="6">
    <source>
        <dbReference type="Proteomes" id="UP000501130"/>
    </source>
</evidence>
<dbReference type="RefSeq" id="WP_171100322.1">
    <property type="nucleotide sequence ID" value="NZ_CP053084.1"/>
</dbReference>
<dbReference type="PIRSF" id="PIRSF006470">
    <property type="entry name" value="DctB"/>
    <property type="match status" value="1"/>
</dbReference>
<feature type="chain" id="PRO_5046286494" evidence="4">
    <location>
        <begin position="20"/>
        <end position="337"/>
    </location>
</feature>
<dbReference type="InterPro" id="IPR018389">
    <property type="entry name" value="DctP_fam"/>
</dbReference>
<dbReference type="Pfam" id="PF03480">
    <property type="entry name" value="DctP"/>
    <property type="match status" value="1"/>
</dbReference>
<dbReference type="CDD" id="cd13674">
    <property type="entry name" value="PBP2_TRAP_SBP_like_1"/>
    <property type="match status" value="1"/>
</dbReference>
<dbReference type="Gene3D" id="3.40.190.170">
    <property type="entry name" value="Bacterial extracellular solute-binding protein, family 7"/>
    <property type="match status" value="1"/>
</dbReference>
<keyword evidence="3 4" id="KW-0732">Signal</keyword>
<dbReference type="PANTHER" id="PTHR33376">
    <property type="match status" value="1"/>
</dbReference>
<evidence type="ECO:0000256" key="3">
    <source>
        <dbReference type="ARBA" id="ARBA00022729"/>
    </source>
</evidence>
<proteinExistence type="inferred from homology"/>
<sequence length="337" mass="37435">MKYLSALGILLGLHGVALAPASAAPPILIKFSHVVDENTPKGIAALEFKKLVEERTRGRVKVEVYPNSSLYKDREELEALQLGAVQMLAPSLAKFGQLGMRDFEVFDLPYIFPNRQVLKTVTQGEIGKQLLAQLEDRGILGLAYWDNGFKVMSANTPLRLPEDLKGKRMRIQPSRVLEAQMEALGATPIPLAFSDVHTALETGLVDGTENPPSNLYSKKMHEVQKYVAVTNHGYLGYAVIVNRKFWNSLPADIRVTLEKSIVDATRKNDDEAEKLNAQALNKVKESKNTKVTTLSSAEIDLWRKALEPVHRRMESRINKELISSIRKAAAEQAAAPK</sequence>
<evidence type="ECO:0000256" key="2">
    <source>
        <dbReference type="ARBA" id="ARBA00022448"/>
    </source>
</evidence>
<evidence type="ECO:0000256" key="1">
    <source>
        <dbReference type="ARBA" id="ARBA00009023"/>
    </source>
</evidence>
<accession>A0ABX6N7G5</accession>
<keyword evidence="6" id="KW-1185">Reference proteome</keyword>